<evidence type="ECO:0000313" key="5">
    <source>
        <dbReference type="Proteomes" id="UP000199220"/>
    </source>
</evidence>
<dbReference type="GO" id="GO:0005829">
    <property type="term" value="C:cytosol"/>
    <property type="evidence" value="ECO:0007669"/>
    <property type="project" value="TreeGrafter"/>
</dbReference>
<reference evidence="5" key="1">
    <citation type="submission" date="2016-10" db="EMBL/GenBank/DDBJ databases">
        <authorList>
            <person name="Varghese N."/>
            <person name="Submissions S."/>
        </authorList>
    </citation>
    <scope>NUCLEOTIDE SEQUENCE [LARGE SCALE GENOMIC DNA]</scope>
    <source>
        <strain evidence="5">DSM 21368</strain>
    </source>
</reference>
<dbReference type="STRING" id="648782.SAMN04488554_0100"/>
<dbReference type="InterPro" id="IPR023186">
    <property type="entry name" value="IUNH"/>
</dbReference>
<proteinExistence type="predicted"/>
<protein>
    <submittedName>
        <fullName evidence="4">Purine nucleosidase</fullName>
    </submittedName>
</protein>
<keyword evidence="5" id="KW-1185">Reference proteome</keyword>
<feature type="domain" description="Inosine/uridine-preferring nucleoside hydrolase" evidence="3">
    <location>
        <begin position="7"/>
        <end position="292"/>
    </location>
</feature>
<evidence type="ECO:0000259" key="3">
    <source>
        <dbReference type="Pfam" id="PF01156"/>
    </source>
</evidence>
<dbReference type="PANTHER" id="PTHR12304">
    <property type="entry name" value="INOSINE-URIDINE PREFERRING NUCLEOSIDE HYDROLASE"/>
    <property type="match status" value="1"/>
</dbReference>
<sequence>MSDATPIYLDCDTGIDDALALAYLLASPEVHLAGIGTVSGNTSATAAAENTLALLALAGREDIAVAVGAVDPLAATYRGGAPQVHGGNGIGGVTLEPAVARPDPRHAADMLIDLAKAHPGELRILALGPLTNLAVALEREPSLPDLVRDVVVMGGAALAPGNTTPVAEANIANDPEAAAAVLRADWDITLVPLDVTMEHVLDEQGRKRLLESPDPVARAVGEALESYLDFYLDIYGYRACALHDPLAATLLVGTVTATRAPHVPVVIDDSDGPGRGQTIADMRGQRRGPVDVPGARCQMVLETDLQVAPVLLDRLAGPPVA</sequence>
<accession>A0A1H5BHC4</accession>
<dbReference type="GO" id="GO:0008477">
    <property type="term" value="F:purine nucleosidase activity"/>
    <property type="evidence" value="ECO:0007669"/>
    <property type="project" value="TreeGrafter"/>
</dbReference>
<gene>
    <name evidence="4" type="ORF">SAMN04488554_0100</name>
</gene>
<organism evidence="4 5">
    <name type="scientific">Ruania alba</name>
    <dbReference type="NCBI Taxonomy" id="648782"/>
    <lineage>
        <taxon>Bacteria</taxon>
        <taxon>Bacillati</taxon>
        <taxon>Actinomycetota</taxon>
        <taxon>Actinomycetes</taxon>
        <taxon>Micrococcales</taxon>
        <taxon>Ruaniaceae</taxon>
        <taxon>Ruania</taxon>
    </lineage>
</organism>
<name>A0A1H5BHC4_9MICO</name>
<keyword evidence="2" id="KW-0326">Glycosidase</keyword>
<dbReference type="InterPro" id="IPR001910">
    <property type="entry name" value="Inosine/uridine_hydrolase_dom"/>
</dbReference>
<evidence type="ECO:0000256" key="1">
    <source>
        <dbReference type="ARBA" id="ARBA00022801"/>
    </source>
</evidence>
<dbReference type="Proteomes" id="UP000199220">
    <property type="component" value="Unassembled WGS sequence"/>
</dbReference>
<dbReference type="Gene3D" id="3.90.245.10">
    <property type="entry name" value="Ribonucleoside hydrolase-like"/>
    <property type="match status" value="1"/>
</dbReference>
<dbReference type="OrthoDB" id="9797882at2"/>
<dbReference type="EMBL" id="FNTX01000001">
    <property type="protein sequence ID" value="SED53648.1"/>
    <property type="molecule type" value="Genomic_DNA"/>
</dbReference>
<dbReference type="RefSeq" id="WP_089771206.1">
    <property type="nucleotide sequence ID" value="NZ_FNTX01000001.1"/>
</dbReference>
<dbReference type="AlphaFoldDB" id="A0A1H5BHC4"/>
<dbReference type="GO" id="GO:0006152">
    <property type="term" value="P:purine nucleoside catabolic process"/>
    <property type="evidence" value="ECO:0007669"/>
    <property type="project" value="TreeGrafter"/>
</dbReference>
<keyword evidence="1" id="KW-0378">Hydrolase</keyword>
<dbReference type="Pfam" id="PF01156">
    <property type="entry name" value="IU_nuc_hydro"/>
    <property type="match status" value="1"/>
</dbReference>
<dbReference type="PANTHER" id="PTHR12304:SF4">
    <property type="entry name" value="URIDINE NUCLEOSIDASE"/>
    <property type="match status" value="1"/>
</dbReference>
<dbReference type="InterPro" id="IPR036452">
    <property type="entry name" value="Ribo_hydro-like"/>
</dbReference>
<evidence type="ECO:0000256" key="2">
    <source>
        <dbReference type="ARBA" id="ARBA00023295"/>
    </source>
</evidence>
<dbReference type="SUPFAM" id="SSF53590">
    <property type="entry name" value="Nucleoside hydrolase"/>
    <property type="match status" value="1"/>
</dbReference>
<dbReference type="CDD" id="cd02650">
    <property type="entry name" value="nuc_hydro_CaPnhB"/>
    <property type="match status" value="1"/>
</dbReference>
<evidence type="ECO:0000313" key="4">
    <source>
        <dbReference type="EMBL" id="SED53648.1"/>
    </source>
</evidence>